<accession>A0A0G0N9H5</accession>
<organism evidence="1 2">
    <name type="scientific">Candidatus Wolfebacteria bacterium GW2011_GWC2_39_22</name>
    <dbReference type="NCBI Taxonomy" id="1619013"/>
    <lineage>
        <taxon>Bacteria</taxon>
        <taxon>Candidatus Wolfeibacteriota</taxon>
    </lineage>
</organism>
<evidence type="ECO:0000313" key="2">
    <source>
        <dbReference type="Proteomes" id="UP000034665"/>
    </source>
</evidence>
<dbReference type="STRING" id="1619013.UT41_C0001G0368"/>
<gene>
    <name evidence="1" type="ORF">UT41_C0001G0368</name>
</gene>
<comment type="caution">
    <text evidence="1">The sequence shown here is derived from an EMBL/GenBank/DDBJ whole genome shotgun (WGS) entry which is preliminary data.</text>
</comment>
<reference evidence="1 2" key="1">
    <citation type="journal article" date="2015" name="Nature">
        <title>rRNA introns, odd ribosomes, and small enigmatic genomes across a large radiation of phyla.</title>
        <authorList>
            <person name="Brown C.T."/>
            <person name="Hug L.A."/>
            <person name="Thomas B.C."/>
            <person name="Sharon I."/>
            <person name="Castelle C.J."/>
            <person name="Singh A."/>
            <person name="Wilkins M.J."/>
            <person name="Williams K.H."/>
            <person name="Banfield J.F."/>
        </authorList>
    </citation>
    <scope>NUCLEOTIDE SEQUENCE [LARGE SCALE GENOMIC DNA]</scope>
</reference>
<sequence length="147" mass="16782">MRNPIWHEICSQDRELYGDICAMFDLIPNDISLGSDCNNKRVELSCHIVVRAFANTLPSTRCVDGLFSAGFQHSWLMTENSALIDVFPVQVVSSPLLFWHHPTNYVKPSGFLYQEDPNVMHGVYKHVGKWQFDRAVGLLTDFLIALR</sequence>
<protein>
    <submittedName>
        <fullName evidence="1">Uncharacterized protein</fullName>
    </submittedName>
</protein>
<dbReference type="AlphaFoldDB" id="A0A0G0N9H5"/>
<name>A0A0G0N9H5_9BACT</name>
<proteinExistence type="predicted"/>
<evidence type="ECO:0000313" key="1">
    <source>
        <dbReference type="EMBL" id="KKR12824.1"/>
    </source>
</evidence>
<dbReference type="Proteomes" id="UP000034665">
    <property type="component" value="Unassembled WGS sequence"/>
</dbReference>
<dbReference type="EMBL" id="LBWR01000001">
    <property type="protein sequence ID" value="KKR12824.1"/>
    <property type="molecule type" value="Genomic_DNA"/>
</dbReference>